<accession>A0A382DRI2</accession>
<feature type="non-terminal residue" evidence="1">
    <location>
        <position position="35"/>
    </location>
</feature>
<sequence length="35" mass="3977">MKALLKEEPSKAWHHDAFGMQIVARCFQDPSAVFS</sequence>
<protein>
    <submittedName>
        <fullName evidence="1">Uncharacterized protein</fullName>
    </submittedName>
</protein>
<dbReference type="AlphaFoldDB" id="A0A382DRI2"/>
<reference evidence="1" key="1">
    <citation type="submission" date="2018-05" db="EMBL/GenBank/DDBJ databases">
        <authorList>
            <person name="Lanie J.A."/>
            <person name="Ng W.-L."/>
            <person name="Kazmierczak K.M."/>
            <person name="Andrzejewski T.M."/>
            <person name="Davidsen T.M."/>
            <person name="Wayne K.J."/>
            <person name="Tettelin H."/>
            <person name="Glass J.I."/>
            <person name="Rusch D."/>
            <person name="Podicherti R."/>
            <person name="Tsui H.-C.T."/>
            <person name="Winkler M.E."/>
        </authorList>
    </citation>
    <scope>NUCLEOTIDE SEQUENCE</scope>
</reference>
<proteinExistence type="predicted"/>
<evidence type="ECO:0000313" key="1">
    <source>
        <dbReference type="EMBL" id="SVB40564.1"/>
    </source>
</evidence>
<organism evidence="1">
    <name type="scientific">marine metagenome</name>
    <dbReference type="NCBI Taxonomy" id="408172"/>
    <lineage>
        <taxon>unclassified sequences</taxon>
        <taxon>metagenomes</taxon>
        <taxon>ecological metagenomes</taxon>
    </lineage>
</organism>
<name>A0A382DRI2_9ZZZZ</name>
<dbReference type="EMBL" id="UINC01040540">
    <property type="protein sequence ID" value="SVB40564.1"/>
    <property type="molecule type" value="Genomic_DNA"/>
</dbReference>
<gene>
    <name evidence="1" type="ORF">METZ01_LOCUS193418</name>
</gene>